<dbReference type="PRINTS" id="PR01069">
    <property type="entry name" value="ACCCTRFRASEA"/>
</dbReference>
<organism evidence="13 14">
    <name type="scientific">Isosphaera pallida (strain ATCC 43644 / DSM 9630 / IS1B)</name>
    <dbReference type="NCBI Taxonomy" id="575540"/>
    <lineage>
        <taxon>Bacteria</taxon>
        <taxon>Pseudomonadati</taxon>
        <taxon>Planctomycetota</taxon>
        <taxon>Planctomycetia</taxon>
        <taxon>Isosphaerales</taxon>
        <taxon>Isosphaeraceae</taxon>
        <taxon>Isosphaera</taxon>
    </lineage>
</organism>
<reference evidence="13 14" key="1">
    <citation type="journal article" date="2011" name="Stand. Genomic Sci.">
        <title>Complete genome sequence of Isosphaera pallida type strain (IS1B).</title>
        <authorList>
            <consortium name="US DOE Joint Genome Institute (JGI-PGF)"/>
            <person name="Goker M."/>
            <person name="Cleland D."/>
            <person name="Saunders E."/>
            <person name="Lapidus A."/>
            <person name="Nolan M."/>
            <person name="Lucas S."/>
            <person name="Hammon N."/>
            <person name="Deshpande S."/>
            <person name="Cheng J.F."/>
            <person name="Tapia R."/>
            <person name="Han C."/>
            <person name="Goodwin L."/>
            <person name="Pitluck S."/>
            <person name="Liolios K."/>
            <person name="Pagani I."/>
            <person name="Ivanova N."/>
            <person name="Mavromatis K."/>
            <person name="Pati A."/>
            <person name="Chen A."/>
            <person name="Palaniappan K."/>
            <person name="Land M."/>
            <person name="Hauser L."/>
            <person name="Chang Y.J."/>
            <person name="Jeffries C.D."/>
            <person name="Detter J.C."/>
            <person name="Beck B."/>
            <person name="Woyke T."/>
            <person name="Bristow J."/>
            <person name="Eisen J.A."/>
            <person name="Markowitz V."/>
            <person name="Hugenholtz P."/>
            <person name="Kyrpides N.C."/>
            <person name="Klenk H.P."/>
        </authorList>
    </citation>
    <scope>NUCLEOTIDE SEQUENCE [LARGE SCALE GENOMIC DNA]</scope>
    <source>
        <strain evidence="14">ATCC 43644 / DSM 9630 / IS1B</strain>
    </source>
</reference>
<feature type="compositionally biased region" description="Low complexity" evidence="11">
    <location>
        <begin position="346"/>
        <end position="360"/>
    </location>
</feature>
<sequence>MEVRLPFEAPIYEMEARLTELELQSQRAGGSSTSGEETADSQALREQIRALRRELANLRRTIFANLTPWQKVQVARHPKRPQTRDYLSLIFDGFQELHGDRAVGEDPAIVTGFARLDSTKVMLVGQQKGKNLAERTACHFGCAHPEGYRKALLKMKLAEKFKLPIVSLIDTPGAYPGITAEQRGQALAIAENLMAMASLRTPIVCVVIGEGGSGGALGIGVGDKVAMLEHAYYSVISPEGCASILWKGAEHAPRAAEALKMTAPDLKRLGIIDDIVAEPAGGAHRDPTEAASLLKAYLVKSLRELSALPLDELVERRYQRFRRIGVFKVESDQVRDAPTPATGLETSPTATPAPASSPTV</sequence>
<dbReference type="GO" id="GO:0003989">
    <property type="term" value="F:acetyl-CoA carboxylase activity"/>
    <property type="evidence" value="ECO:0007669"/>
    <property type="project" value="InterPro"/>
</dbReference>
<evidence type="ECO:0000256" key="11">
    <source>
        <dbReference type="SAM" id="MobiDB-lite"/>
    </source>
</evidence>
<dbReference type="AlphaFoldDB" id="E8R5M4"/>
<protein>
    <recommendedName>
        <fullName evidence="10">Acetyl-coenzyme A carboxylase carboxyl transferase subunit alpha</fullName>
        <shortName evidence="10">ACCase subunit alpha</shortName>
        <shortName evidence="10">Acetyl-CoA carboxylase carboxyltransferase subunit alpha</shortName>
        <ecNumber evidence="10">2.1.3.15</ecNumber>
    </recommendedName>
</protein>
<dbReference type="Proteomes" id="UP000008631">
    <property type="component" value="Chromosome"/>
</dbReference>
<dbReference type="FunCoup" id="E8R5M4">
    <property type="interactions" value="408"/>
</dbReference>
<dbReference type="PANTHER" id="PTHR42853:SF3">
    <property type="entry name" value="ACETYL-COENZYME A CARBOXYLASE CARBOXYL TRANSFERASE SUBUNIT ALPHA, CHLOROPLASTIC"/>
    <property type="match status" value="1"/>
</dbReference>
<comment type="similarity">
    <text evidence="10">Belongs to the AccA family.</text>
</comment>
<keyword evidence="7 10" id="KW-0443">Lipid metabolism</keyword>
<dbReference type="HAMAP" id="MF_00823">
    <property type="entry name" value="AcetylCoA_CT_alpha"/>
    <property type="match status" value="1"/>
</dbReference>
<accession>E8R5M4</accession>
<dbReference type="EC" id="2.1.3.15" evidence="10"/>
<feature type="compositionally biased region" description="Polar residues" evidence="11">
    <location>
        <begin position="23"/>
        <end position="36"/>
    </location>
</feature>
<comment type="subcellular location">
    <subcellularLocation>
        <location evidence="10">Cytoplasm</location>
    </subcellularLocation>
</comment>
<dbReference type="PROSITE" id="PS50989">
    <property type="entry name" value="COA_CT_CTER"/>
    <property type="match status" value="1"/>
</dbReference>
<evidence type="ECO:0000256" key="6">
    <source>
        <dbReference type="ARBA" id="ARBA00022840"/>
    </source>
</evidence>
<evidence type="ECO:0000256" key="8">
    <source>
        <dbReference type="ARBA" id="ARBA00023160"/>
    </source>
</evidence>
<evidence type="ECO:0000256" key="3">
    <source>
        <dbReference type="ARBA" id="ARBA00022679"/>
    </source>
</evidence>
<keyword evidence="8 10" id="KW-0275">Fatty acid biosynthesis</keyword>
<evidence type="ECO:0000256" key="1">
    <source>
        <dbReference type="ARBA" id="ARBA00004956"/>
    </source>
</evidence>
<dbReference type="PANTHER" id="PTHR42853">
    <property type="entry name" value="ACETYL-COENZYME A CARBOXYLASE CARBOXYL TRANSFERASE SUBUNIT ALPHA"/>
    <property type="match status" value="1"/>
</dbReference>
<dbReference type="UniPathway" id="UPA00655">
    <property type="reaction ID" value="UER00711"/>
</dbReference>
<dbReference type="Pfam" id="PF03255">
    <property type="entry name" value="ACCA"/>
    <property type="match status" value="1"/>
</dbReference>
<dbReference type="SUPFAM" id="SSF52096">
    <property type="entry name" value="ClpP/crotonase"/>
    <property type="match status" value="1"/>
</dbReference>
<dbReference type="NCBIfam" id="NF004344">
    <property type="entry name" value="PRK05724.1"/>
    <property type="match status" value="1"/>
</dbReference>
<evidence type="ECO:0000259" key="12">
    <source>
        <dbReference type="PROSITE" id="PS50989"/>
    </source>
</evidence>
<dbReference type="OrthoDB" id="9808023at2"/>
<dbReference type="InterPro" id="IPR001095">
    <property type="entry name" value="Acetyl_CoA_COase_a_su"/>
</dbReference>
<proteinExistence type="inferred from homology"/>
<feature type="domain" description="CoA carboxyltransferase C-terminal" evidence="12">
    <location>
        <begin position="50"/>
        <end position="304"/>
    </location>
</feature>
<evidence type="ECO:0000256" key="5">
    <source>
        <dbReference type="ARBA" id="ARBA00022832"/>
    </source>
</evidence>
<keyword evidence="10" id="KW-0963">Cytoplasm</keyword>
<keyword evidence="2 10" id="KW-0444">Lipid biosynthesis</keyword>
<evidence type="ECO:0000256" key="9">
    <source>
        <dbReference type="ARBA" id="ARBA00049152"/>
    </source>
</evidence>
<dbReference type="eggNOG" id="COG0825">
    <property type="taxonomic scope" value="Bacteria"/>
</dbReference>
<dbReference type="GO" id="GO:0005524">
    <property type="term" value="F:ATP binding"/>
    <property type="evidence" value="ECO:0007669"/>
    <property type="project" value="UniProtKB-KW"/>
</dbReference>
<feature type="region of interest" description="Disordered" evidence="11">
    <location>
        <begin position="332"/>
        <end position="360"/>
    </location>
</feature>
<dbReference type="InterPro" id="IPR011763">
    <property type="entry name" value="COA_CT_C"/>
</dbReference>
<dbReference type="Gene3D" id="3.90.226.10">
    <property type="entry name" value="2-enoyl-CoA Hydratase, Chain A, domain 1"/>
    <property type="match status" value="1"/>
</dbReference>
<comment type="catalytic activity">
    <reaction evidence="9 10">
        <text>N(6)-carboxybiotinyl-L-lysyl-[protein] + acetyl-CoA = N(6)-biotinyl-L-lysyl-[protein] + malonyl-CoA</text>
        <dbReference type="Rhea" id="RHEA:54728"/>
        <dbReference type="Rhea" id="RHEA-COMP:10505"/>
        <dbReference type="Rhea" id="RHEA-COMP:10506"/>
        <dbReference type="ChEBI" id="CHEBI:57288"/>
        <dbReference type="ChEBI" id="CHEBI:57384"/>
        <dbReference type="ChEBI" id="CHEBI:83144"/>
        <dbReference type="ChEBI" id="CHEBI:83145"/>
        <dbReference type="EC" id="2.1.3.15"/>
    </reaction>
</comment>
<comment type="pathway">
    <text evidence="1 10">Lipid metabolism; malonyl-CoA biosynthesis; malonyl-CoA from acetyl-CoA: step 1/1.</text>
</comment>
<dbReference type="RefSeq" id="WP_013564062.1">
    <property type="nucleotide sequence ID" value="NC_014962.1"/>
</dbReference>
<keyword evidence="14" id="KW-1185">Reference proteome</keyword>
<dbReference type="EMBL" id="CP002353">
    <property type="protein sequence ID" value="ADV61773.1"/>
    <property type="molecule type" value="Genomic_DNA"/>
</dbReference>
<keyword evidence="3 10" id="KW-0808">Transferase</keyword>
<evidence type="ECO:0000256" key="2">
    <source>
        <dbReference type="ARBA" id="ARBA00022516"/>
    </source>
</evidence>
<keyword evidence="13" id="KW-0436">Ligase</keyword>
<dbReference type="NCBIfam" id="NF041504">
    <property type="entry name" value="AccA_sub"/>
    <property type="match status" value="1"/>
</dbReference>
<evidence type="ECO:0000313" key="13">
    <source>
        <dbReference type="EMBL" id="ADV61773.1"/>
    </source>
</evidence>
<dbReference type="GO" id="GO:0006633">
    <property type="term" value="P:fatty acid biosynthetic process"/>
    <property type="evidence" value="ECO:0007669"/>
    <property type="project" value="UniProtKB-KW"/>
</dbReference>
<evidence type="ECO:0000256" key="7">
    <source>
        <dbReference type="ARBA" id="ARBA00023098"/>
    </source>
</evidence>
<keyword evidence="4 10" id="KW-0547">Nucleotide-binding</keyword>
<dbReference type="STRING" id="575540.Isop_1187"/>
<dbReference type="GO" id="GO:0016743">
    <property type="term" value="F:carboxyl- or carbamoyltransferase activity"/>
    <property type="evidence" value="ECO:0007669"/>
    <property type="project" value="UniProtKB-UniRule"/>
</dbReference>
<comment type="function">
    <text evidence="10">Component of the acetyl coenzyme A carboxylase (ACC) complex. First, biotin carboxylase catalyzes the carboxylation of biotin on its carrier protein (BCCP) and then the CO(2) group is transferred by the carboxyltransferase to acetyl-CoA to form malonyl-CoA.</text>
</comment>
<dbReference type="HOGENOM" id="CLU_015486_0_2_0"/>
<evidence type="ECO:0000256" key="10">
    <source>
        <dbReference type="HAMAP-Rule" id="MF_00823"/>
    </source>
</evidence>
<evidence type="ECO:0000256" key="4">
    <source>
        <dbReference type="ARBA" id="ARBA00022741"/>
    </source>
</evidence>
<comment type="subunit">
    <text evidence="10">Acetyl-CoA carboxylase is a heterohexamer composed of biotin carboxyl carrier protein (AccB), biotin carboxylase (AccC) and two subunits each of ACCase subunit alpha (AccA) and ACCase subunit beta (AccD).</text>
</comment>
<evidence type="ECO:0000313" key="14">
    <source>
        <dbReference type="Proteomes" id="UP000008631"/>
    </source>
</evidence>
<feature type="region of interest" description="Disordered" evidence="11">
    <location>
        <begin position="23"/>
        <end position="42"/>
    </location>
</feature>
<dbReference type="NCBIfam" id="TIGR00513">
    <property type="entry name" value="accA"/>
    <property type="match status" value="1"/>
</dbReference>
<name>E8R5M4_ISOPI</name>
<dbReference type="GO" id="GO:2001295">
    <property type="term" value="P:malonyl-CoA biosynthetic process"/>
    <property type="evidence" value="ECO:0007669"/>
    <property type="project" value="UniProtKB-UniRule"/>
</dbReference>
<dbReference type="InterPro" id="IPR029045">
    <property type="entry name" value="ClpP/crotonase-like_dom_sf"/>
</dbReference>
<gene>
    <name evidence="10" type="primary">accA</name>
    <name evidence="13" type="ordered locus">Isop_1187</name>
</gene>
<keyword evidence="5 10" id="KW-0276">Fatty acid metabolism</keyword>
<dbReference type="KEGG" id="ipa:Isop_1187"/>
<keyword evidence="6 10" id="KW-0067">ATP-binding</keyword>
<dbReference type="InParanoid" id="E8R5M4"/>
<dbReference type="GO" id="GO:0009317">
    <property type="term" value="C:acetyl-CoA carboxylase complex"/>
    <property type="evidence" value="ECO:0007669"/>
    <property type="project" value="InterPro"/>
</dbReference>